<dbReference type="Pfam" id="PF13263">
    <property type="entry name" value="PHP_C"/>
    <property type="match status" value="1"/>
</dbReference>
<dbReference type="CDD" id="cd07432">
    <property type="entry name" value="PHP_HisPPase"/>
    <property type="match status" value="1"/>
</dbReference>
<dbReference type="Gene3D" id="3.20.20.140">
    <property type="entry name" value="Metal-dependent hydrolases"/>
    <property type="match status" value="1"/>
</dbReference>
<dbReference type="Pfam" id="PF01636">
    <property type="entry name" value="APH"/>
    <property type="match status" value="1"/>
</dbReference>
<dbReference type="SUPFAM" id="SSF56112">
    <property type="entry name" value="Protein kinase-like (PK-like)"/>
    <property type="match status" value="1"/>
</dbReference>
<dbReference type="Proteomes" id="UP000265882">
    <property type="component" value="Unassembled WGS sequence"/>
</dbReference>
<accession>A0A3A4NVI9</accession>
<dbReference type="Gene3D" id="3.90.1200.10">
    <property type="match status" value="1"/>
</dbReference>
<dbReference type="InterPro" id="IPR052018">
    <property type="entry name" value="PHP_domain"/>
</dbReference>
<dbReference type="GO" id="GO:0004534">
    <property type="term" value="F:5'-3' RNA exonuclease activity"/>
    <property type="evidence" value="ECO:0007669"/>
    <property type="project" value="TreeGrafter"/>
</dbReference>
<dbReference type="EMBL" id="QZKU01000084">
    <property type="protein sequence ID" value="RJP19824.1"/>
    <property type="molecule type" value="Genomic_DNA"/>
</dbReference>
<proteinExistence type="predicted"/>
<sequence length="515" mass="58898">MILEMHSHTSEHSVCSRIDAVSLVQAVHNMGFEGIVLTDHHYLWMPEEMEDLRRRAGIPEYFIILAGQEVATSDAGHVLVYGAERTLSEKTPLPAIRQEFPEAAIVWAHPYRNGHKPSPEGLTNPYRDAVEIFSSNHTVVELNRGVRDWHRHKFAATGGTDAHSTANVGRYPTIFEHPVKSIGDLAAEIRAGRCRPLYKEITRSRAPHIEVVELVIGLKGANKVRENLVIKRYNRLDAWERGNRTSHILKELGRYSFHGGKFRVPRPLGSDAEELVLIEEGVRGRTLFERVLRADVEHARFYLQLAAQWLANLHNMKLQITPPDEFMETEPHRLAHYVSNSDRIDPKHARRISEITNHVLEAERVLYLHHPERMVQGHGDYHPKNLFIGQDNPDDSESSYISAVDFDDSYCMPPAFDVGTFITQFRSQFFHHRDVLKTVNEDFFLATYLQYAEDAGDDFLAQVELFKARASLSIIYFLIKIGLGDSENLWRILVEAEHSLTSLSIHESHAEFRAD</sequence>
<dbReference type="AlphaFoldDB" id="A0A3A4NVI9"/>
<dbReference type="GO" id="GO:0035312">
    <property type="term" value="F:5'-3' DNA exonuclease activity"/>
    <property type="evidence" value="ECO:0007669"/>
    <property type="project" value="TreeGrafter"/>
</dbReference>
<dbReference type="GO" id="GO:0016740">
    <property type="term" value="F:transferase activity"/>
    <property type="evidence" value="ECO:0007669"/>
    <property type="project" value="UniProtKB-KW"/>
</dbReference>
<protein>
    <submittedName>
        <fullName evidence="2">Phosphotransferase</fullName>
    </submittedName>
</protein>
<feature type="domain" description="Aminoglycoside phosphotransferase" evidence="1">
    <location>
        <begin position="251"/>
        <end position="429"/>
    </location>
</feature>
<gene>
    <name evidence="2" type="ORF">C4520_12105</name>
</gene>
<dbReference type="InterPro" id="IPR016195">
    <property type="entry name" value="Pol/histidinol_Pase-like"/>
</dbReference>
<dbReference type="InterPro" id="IPR011009">
    <property type="entry name" value="Kinase-like_dom_sf"/>
</dbReference>
<evidence type="ECO:0000259" key="1">
    <source>
        <dbReference type="Pfam" id="PF01636"/>
    </source>
</evidence>
<dbReference type="PANTHER" id="PTHR42924:SF3">
    <property type="entry name" value="POLYMERASE_HISTIDINOL PHOSPHATASE N-TERMINAL DOMAIN-CONTAINING PROTEIN"/>
    <property type="match status" value="1"/>
</dbReference>
<reference evidence="2 3" key="1">
    <citation type="journal article" date="2017" name="ISME J.">
        <title>Energy and carbon metabolisms in a deep terrestrial subsurface fluid microbial community.</title>
        <authorList>
            <person name="Momper L."/>
            <person name="Jungbluth S.P."/>
            <person name="Lee M.D."/>
            <person name="Amend J.P."/>
        </authorList>
    </citation>
    <scope>NUCLEOTIDE SEQUENCE [LARGE SCALE GENOMIC DNA]</scope>
    <source>
        <strain evidence="2">SURF_5</strain>
    </source>
</reference>
<dbReference type="PANTHER" id="PTHR42924">
    <property type="entry name" value="EXONUCLEASE"/>
    <property type="match status" value="1"/>
</dbReference>
<name>A0A3A4NVI9_ABYX5</name>
<organism evidence="2 3">
    <name type="scientific">Abyssobacteria bacterium (strain SURF_5)</name>
    <dbReference type="NCBI Taxonomy" id="2093360"/>
    <lineage>
        <taxon>Bacteria</taxon>
        <taxon>Pseudomonadati</taxon>
        <taxon>Candidatus Hydrogenedentota</taxon>
        <taxon>Candidatus Abyssobacteria</taxon>
    </lineage>
</organism>
<comment type="caution">
    <text evidence="2">The sequence shown here is derived from an EMBL/GenBank/DDBJ whole genome shotgun (WGS) entry which is preliminary data.</text>
</comment>
<evidence type="ECO:0000313" key="3">
    <source>
        <dbReference type="Proteomes" id="UP000265882"/>
    </source>
</evidence>
<evidence type="ECO:0000313" key="2">
    <source>
        <dbReference type="EMBL" id="RJP19824.1"/>
    </source>
</evidence>
<keyword evidence="2" id="KW-0808">Transferase</keyword>
<dbReference type="SUPFAM" id="SSF89550">
    <property type="entry name" value="PHP domain-like"/>
    <property type="match status" value="1"/>
</dbReference>
<dbReference type="InterPro" id="IPR002575">
    <property type="entry name" value="Aminoglycoside_PTrfase"/>
</dbReference>